<evidence type="ECO:0000313" key="1">
    <source>
        <dbReference type="EMBL" id="MBP1871792.1"/>
    </source>
</evidence>
<protein>
    <submittedName>
        <fullName evidence="1">Iron complex transport system permease protein</fullName>
    </submittedName>
</protein>
<comment type="caution">
    <text evidence="1">The sequence shown here is derived from an EMBL/GenBank/DDBJ whole genome shotgun (WGS) entry which is preliminary data.</text>
</comment>
<accession>A0ACC5SSD8</accession>
<gene>
    <name evidence="1" type="ORF">J2Z19_001504</name>
</gene>
<organism evidence="1 2">
    <name type="scientific">Ensifer adhaerens</name>
    <name type="common">Sinorhizobium morelense</name>
    <dbReference type="NCBI Taxonomy" id="106592"/>
    <lineage>
        <taxon>Bacteria</taxon>
        <taxon>Pseudomonadati</taxon>
        <taxon>Pseudomonadota</taxon>
        <taxon>Alphaproteobacteria</taxon>
        <taxon>Hyphomicrobiales</taxon>
        <taxon>Rhizobiaceae</taxon>
        <taxon>Sinorhizobium/Ensifer group</taxon>
        <taxon>Ensifer</taxon>
    </lineage>
</organism>
<dbReference type="Proteomes" id="UP000823773">
    <property type="component" value="Unassembled WGS sequence"/>
</dbReference>
<proteinExistence type="predicted"/>
<sequence length="659" mass="66143">MRSASLHASTAVSLRLMFGLGLVLLIGLALLALKQGGSLVAWGDIVAAPSRPETLAQAIIETIRAPRLSAAILVGICLAVAGAVMQTVLRNPLAAPDILAVTTGAQLALVIVTLLLPFYVPSLAATVFGGVFGGLACLTLGGGLRAPPVRLALAGIAVSLSFAAISSAIVLMADDRASGIVLWSAGILDQTGWAKVATVGPAVFAGLFVVSLMAPSLDLLGLGEDSARGLGVTRAVTLLALSASVVLAGSAVTLGGPIGFVGLAVPNLLRGIGITRHRHVIPLSAIWGAVAVLIADVTAQWLGAEGSSIPTGAIVACLGAPAMLVLLRFAKIGQEQRPRALSISSRLPASLLFAVLLVASAVAVASALAVGDGVARTVSELVAVFDLRAPRLLVAMGAGMLLAGAGVFLQAATRNPLCGPETLGLAQGAALFSLVALLGGLLPGSPGFQLVAAAGSFAALFCLFAFGVHRTPERLVLYGIALAASLGACGTIVVVEARLQTTQALSWLAGSTHARGMDDAVALLPWLLFLLAAAVSFCSRLDVLVLGDDTARSLGLSTSRTRLAAAACAAAFVAGAVSSVGAIGFVGLLAPHAGRLLAGPKHARLLPVSLVLGAVLVVVADMVGRSVIAPRELPAGIVAALVGAPVFALLLHRRRSWGG</sequence>
<evidence type="ECO:0000313" key="2">
    <source>
        <dbReference type="Proteomes" id="UP000823773"/>
    </source>
</evidence>
<dbReference type="EMBL" id="JAGGJR010000002">
    <property type="protein sequence ID" value="MBP1871792.1"/>
    <property type="molecule type" value="Genomic_DNA"/>
</dbReference>
<reference evidence="1" key="1">
    <citation type="submission" date="2021-03" db="EMBL/GenBank/DDBJ databases">
        <title>Genomic Encyclopedia of Type Strains, Phase IV (KMG-IV): sequencing the most valuable type-strain genomes for metagenomic binning, comparative biology and taxonomic classification.</title>
        <authorList>
            <person name="Goeker M."/>
        </authorList>
    </citation>
    <scope>NUCLEOTIDE SEQUENCE</scope>
    <source>
        <strain evidence="1">DSM 18131</strain>
    </source>
</reference>
<name>A0ACC5SSD8_ENSAD</name>
<keyword evidence="2" id="KW-1185">Reference proteome</keyword>